<evidence type="ECO:0000313" key="18">
    <source>
        <dbReference type="EMBL" id="GLH71205.1"/>
    </source>
</evidence>
<keyword evidence="13" id="KW-0998">Cell outer membrane</keyword>
<evidence type="ECO:0000259" key="17">
    <source>
        <dbReference type="Pfam" id="PF22461"/>
    </source>
</evidence>
<evidence type="ECO:0000256" key="14">
    <source>
        <dbReference type="ARBA" id="ARBA00023288"/>
    </source>
</evidence>
<evidence type="ECO:0000256" key="15">
    <source>
        <dbReference type="SAM" id="MobiDB-lite"/>
    </source>
</evidence>
<sequence length="398" mass="43158">MSTPQGRVPHPRPHPGTAPGRLGRQESGWIRLGLIGSLMLLLSACAAPGMKLNVKPGRHDTTMQMDGLNITLRSLGTEVLKPQQPRDLDPTDAELLLNDKIPAYRIGPQDVLLVTVWDHPEITLPLGQFRQDAASGIIVDENGQIYFPHVGTFKVAGMTTSQVRDALTSRLTRVLQNPQIDVKVLAYRSQKVYVGGEVKNPAVYNVTDVPFTLAEAINRAGGFLPTADDSRLLLTRGNHVWRLNFQALLASGNRVGQILLKDGDSLQVPNSLEHPVYMMGELVRPGSLPLIHGNLSLAQAISETGGIAGTSADARSIYVIRQAGAANAVNVYHLDSRNPTAMVLADRFPLHPRDIVYVDAGTLVRFSRVMGLLVPTVTAVTSTAIAVGETDYFINRVK</sequence>
<dbReference type="Gene3D" id="3.30.1950.10">
    <property type="entry name" value="wza like domain"/>
    <property type="match status" value="1"/>
</dbReference>
<evidence type="ECO:0000256" key="13">
    <source>
        <dbReference type="ARBA" id="ARBA00023237"/>
    </source>
</evidence>
<accession>A0ABQ5Q9V3</accession>
<evidence type="ECO:0000256" key="5">
    <source>
        <dbReference type="ARBA" id="ARBA00022597"/>
    </source>
</evidence>
<keyword evidence="5" id="KW-0762">Sugar transport</keyword>
<dbReference type="Gene3D" id="3.10.560.10">
    <property type="entry name" value="Outer membrane lipoprotein wza domain like"/>
    <property type="match status" value="2"/>
</dbReference>
<keyword evidence="3" id="KW-0813">Transport</keyword>
<evidence type="ECO:0000256" key="8">
    <source>
        <dbReference type="ARBA" id="ARBA00023047"/>
    </source>
</evidence>
<evidence type="ECO:0000256" key="4">
    <source>
        <dbReference type="ARBA" id="ARBA00022452"/>
    </source>
</evidence>
<keyword evidence="12" id="KW-0564">Palmitate</keyword>
<feature type="domain" description="Polysaccharide export protein N-terminal" evidence="16">
    <location>
        <begin position="102"/>
        <end position="184"/>
    </location>
</feature>
<keyword evidence="4" id="KW-1134">Transmembrane beta strand</keyword>
<dbReference type="InterPro" id="IPR054765">
    <property type="entry name" value="SLBB_dom"/>
</dbReference>
<organism evidence="18 19">
    <name type="scientific">Geothrix rubra</name>
    <dbReference type="NCBI Taxonomy" id="2927977"/>
    <lineage>
        <taxon>Bacteria</taxon>
        <taxon>Pseudomonadati</taxon>
        <taxon>Acidobacteriota</taxon>
        <taxon>Holophagae</taxon>
        <taxon>Holophagales</taxon>
        <taxon>Holophagaceae</taxon>
        <taxon>Geothrix</taxon>
    </lineage>
</organism>
<evidence type="ECO:0000313" key="19">
    <source>
        <dbReference type="Proteomes" id="UP001165089"/>
    </source>
</evidence>
<comment type="subcellular location">
    <subcellularLocation>
        <location evidence="1">Cell outer membrane</location>
        <topology evidence="1">Multi-pass membrane protein</topology>
    </subcellularLocation>
</comment>
<evidence type="ECO:0000256" key="7">
    <source>
        <dbReference type="ARBA" id="ARBA00022729"/>
    </source>
</evidence>
<evidence type="ECO:0000259" key="16">
    <source>
        <dbReference type="Pfam" id="PF02563"/>
    </source>
</evidence>
<evidence type="ECO:0000256" key="1">
    <source>
        <dbReference type="ARBA" id="ARBA00004571"/>
    </source>
</evidence>
<name>A0ABQ5Q9V3_9BACT</name>
<comment type="caution">
    <text evidence="18">The sequence shown here is derived from an EMBL/GenBank/DDBJ whole genome shotgun (WGS) entry which is preliminary data.</text>
</comment>
<dbReference type="Pfam" id="PF22461">
    <property type="entry name" value="SLBB_2"/>
    <property type="match status" value="2"/>
</dbReference>
<comment type="similarity">
    <text evidence="2">Belongs to the BexD/CtrA/VexA family.</text>
</comment>
<dbReference type="PANTHER" id="PTHR33619:SF3">
    <property type="entry name" value="POLYSACCHARIDE EXPORT PROTEIN GFCE-RELATED"/>
    <property type="match status" value="1"/>
</dbReference>
<keyword evidence="10" id="KW-0626">Porin</keyword>
<evidence type="ECO:0000256" key="12">
    <source>
        <dbReference type="ARBA" id="ARBA00023139"/>
    </source>
</evidence>
<reference evidence="18 19" key="1">
    <citation type="journal article" date="2023" name="Antonie Van Leeuwenhoek">
        <title>Mesoterricola silvestris gen. nov., sp. nov., Mesoterricola sediminis sp. nov., Geothrix oryzae sp. nov., Geothrix edaphica sp. nov., Geothrix rubra sp. nov., and Geothrix limicola sp. nov., six novel members of Acidobacteriota isolated from soils.</title>
        <authorList>
            <person name="Itoh H."/>
            <person name="Sugisawa Y."/>
            <person name="Mise K."/>
            <person name="Xu Z."/>
            <person name="Kuniyasu M."/>
            <person name="Ushijima N."/>
            <person name="Kawano K."/>
            <person name="Kobayashi E."/>
            <person name="Shiratori Y."/>
            <person name="Masuda Y."/>
            <person name="Senoo K."/>
        </authorList>
    </citation>
    <scope>NUCLEOTIDE SEQUENCE [LARGE SCALE GENOMIC DNA]</scope>
    <source>
        <strain evidence="18 19">Red803</strain>
    </source>
</reference>
<evidence type="ECO:0000256" key="2">
    <source>
        <dbReference type="ARBA" id="ARBA00009450"/>
    </source>
</evidence>
<evidence type="ECO:0000256" key="10">
    <source>
        <dbReference type="ARBA" id="ARBA00023114"/>
    </source>
</evidence>
<feature type="domain" description="SLBB" evidence="17">
    <location>
        <begin position="190"/>
        <end position="268"/>
    </location>
</feature>
<protein>
    <submittedName>
        <fullName evidence="18">Exopolysaccharide biosynthesis protein BceE</fullName>
    </submittedName>
</protein>
<evidence type="ECO:0000256" key="6">
    <source>
        <dbReference type="ARBA" id="ARBA00022692"/>
    </source>
</evidence>
<evidence type="ECO:0000256" key="3">
    <source>
        <dbReference type="ARBA" id="ARBA00022448"/>
    </source>
</evidence>
<evidence type="ECO:0000256" key="11">
    <source>
        <dbReference type="ARBA" id="ARBA00023136"/>
    </source>
</evidence>
<proteinExistence type="inferred from homology"/>
<gene>
    <name evidence="18" type="ORF">GETHPA_27380</name>
</gene>
<keyword evidence="8" id="KW-0625">Polysaccharide transport</keyword>
<dbReference type="InterPro" id="IPR049712">
    <property type="entry name" value="Poly_export"/>
</dbReference>
<keyword evidence="6" id="KW-0812">Transmembrane</keyword>
<evidence type="ECO:0000256" key="9">
    <source>
        <dbReference type="ARBA" id="ARBA00023065"/>
    </source>
</evidence>
<dbReference type="Pfam" id="PF02563">
    <property type="entry name" value="Poly_export"/>
    <property type="match status" value="1"/>
</dbReference>
<dbReference type="PANTHER" id="PTHR33619">
    <property type="entry name" value="POLYSACCHARIDE EXPORT PROTEIN GFCE-RELATED"/>
    <property type="match status" value="1"/>
</dbReference>
<keyword evidence="19" id="KW-1185">Reference proteome</keyword>
<keyword evidence="7" id="KW-0732">Signal</keyword>
<feature type="domain" description="SLBB" evidence="17">
    <location>
        <begin position="276"/>
        <end position="358"/>
    </location>
</feature>
<keyword evidence="14" id="KW-0449">Lipoprotein</keyword>
<dbReference type="InterPro" id="IPR003715">
    <property type="entry name" value="Poly_export_N"/>
</dbReference>
<feature type="region of interest" description="Disordered" evidence="15">
    <location>
        <begin position="1"/>
        <end position="24"/>
    </location>
</feature>
<keyword evidence="9" id="KW-0406">Ion transport</keyword>
<dbReference type="Proteomes" id="UP001165089">
    <property type="component" value="Unassembled WGS sequence"/>
</dbReference>
<dbReference type="EMBL" id="BSDD01000005">
    <property type="protein sequence ID" value="GLH71205.1"/>
    <property type="molecule type" value="Genomic_DNA"/>
</dbReference>
<keyword evidence="11" id="KW-0472">Membrane</keyword>